<dbReference type="NCBIfam" id="TIGR03816">
    <property type="entry name" value="tadE_like_DECH"/>
    <property type="match status" value="1"/>
</dbReference>
<dbReference type="InterPro" id="IPR021202">
    <property type="entry name" value="Rv3654c-like"/>
</dbReference>
<accession>A0A6J7S886</accession>
<dbReference type="AlphaFoldDB" id="A0A6J7S886"/>
<name>A0A6J7S886_9ZZZZ</name>
<dbReference type="EMBL" id="CAFBPU010000041">
    <property type="protein sequence ID" value="CAB5037201.1"/>
    <property type="molecule type" value="Genomic_DNA"/>
</dbReference>
<evidence type="ECO:0000313" key="4">
    <source>
        <dbReference type="EMBL" id="CAB5037201.1"/>
    </source>
</evidence>
<evidence type="ECO:0000313" key="3">
    <source>
        <dbReference type="EMBL" id="CAB4940732.1"/>
    </source>
</evidence>
<keyword evidence="1" id="KW-0472">Membrane</keyword>
<organism evidence="4">
    <name type="scientific">freshwater metagenome</name>
    <dbReference type="NCBI Taxonomy" id="449393"/>
    <lineage>
        <taxon>unclassified sequences</taxon>
        <taxon>metagenomes</taxon>
        <taxon>ecological metagenomes</taxon>
    </lineage>
</organism>
<sequence>MRLDARRDDGAGAIVVIAMSGIVVVAFVIALLVTDLLSARARAAAAADLGALAGAPAAASRADDEACATAAWVVHQNDATLRACTVIDLDISVTASARPKALWSRWLSALAAGSPEPQVTARAGLR</sequence>
<feature type="transmembrane region" description="Helical" evidence="1">
    <location>
        <begin position="12"/>
        <end position="33"/>
    </location>
</feature>
<reference evidence="4" key="1">
    <citation type="submission" date="2020-05" db="EMBL/GenBank/DDBJ databases">
        <authorList>
            <person name="Chiriac C."/>
            <person name="Salcher M."/>
            <person name="Ghai R."/>
            <person name="Kavagutti S V."/>
        </authorList>
    </citation>
    <scope>NUCLEOTIDE SEQUENCE</scope>
</reference>
<evidence type="ECO:0000256" key="1">
    <source>
        <dbReference type="SAM" id="Phobius"/>
    </source>
</evidence>
<proteinExistence type="predicted"/>
<protein>
    <submittedName>
        <fullName evidence="4">Unannotated protein</fullName>
    </submittedName>
</protein>
<keyword evidence="1" id="KW-0812">Transmembrane</keyword>
<gene>
    <name evidence="2" type="ORF">UFOPK3268_00935</name>
    <name evidence="3" type="ORF">UFOPK3752_01050</name>
    <name evidence="4" type="ORF">UFOPK4150_01773</name>
</gene>
<dbReference type="EMBL" id="CAFBIZ010000110">
    <property type="protein sequence ID" value="CAB4850132.1"/>
    <property type="molecule type" value="Genomic_DNA"/>
</dbReference>
<evidence type="ECO:0000313" key="2">
    <source>
        <dbReference type="EMBL" id="CAB4850132.1"/>
    </source>
</evidence>
<keyword evidence="1" id="KW-1133">Transmembrane helix</keyword>
<dbReference type="EMBL" id="CAFBND010000034">
    <property type="protein sequence ID" value="CAB4940732.1"/>
    <property type="molecule type" value="Genomic_DNA"/>
</dbReference>